<comment type="caution">
    <text evidence="6">The sequence shown here is derived from an EMBL/GenBank/DDBJ whole genome shotgun (WGS) entry which is preliminary data.</text>
</comment>
<accession>A0A9P8T9M1</accession>
<evidence type="ECO:0000313" key="7">
    <source>
        <dbReference type="Proteomes" id="UP000788993"/>
    </source>
</evidence>
<name>A0A9P8T9M1_9ASCO</name>
<dbReference type="GO" id="GO:0005634">
    <property type="term" value="C:nucleus"/>
    <property type="evidence" value="ECO:0007669"/>
    <property type="project" value="UniProtKB-SubCell"/>
</dbReference>
<sequence length="287" mass="33910">MVVAWVIGIHRINNIDLFKTEKAVLKILFMKKVQTKTFVKKLASTDRKTRDHALETLKKYLGARADVRPLTQPEFEKLWKGLYYTMWFSDRPRPQQRLADDLAKLFSQCISKEQFCSFVQAFWAVVCKEWPTLDQWRVDKFYLLMRYVVRECFVRLQKEDWELALLENYVKSLEADVLSGRPAVPPGVTYHVVDVYLDELEHVVVGDEENVEADKAREKFDNVPLAELLQPFEKLVKDALMKTLRTKVRDDLIRDERLMTWGYTANKSDGQEEEEEEEEEEEWTGFD</sequence>
<evidence type="ECO:0000256" key="1">
    <source>
        <dbReference type="ARBA" id="ARBA00004123"/>
    </source>
</evidence>
<keyword evidence="4" id="KW-0539">Nucleus</keyword>
<reference evidence="6" key="2">
    <citation type="submission" date="2021-01" db="EMBL/GenBank/DDBJ databases">
        <authorList>
            <person name="Schikora-Tamarit M.A."/>
        </authorList>
    </citation>
    <scope>NUCLEOTIDE SEQUENCE</scope>
    <source>
        <strain evidence="6">NCAIM Y.01608</strain>
    </source>
</reference>
<dbReference type="InterPro" id="IPR010301">
    <property type="entry name" value="RRP1"/>
</dbReference>
<evidence type="ECO:0000256" key="4">
    <source>
        <dbReference type="ARBA" id="ARBA00023242"/>
    </source>
</evidence>
<dbReference type="EMBL" id="JAEUBD010000983">
    <property type="protein sequence ID" value="KAH3670161.1"/>
    <property type="molecule type" value="Genomic_DNA"/>
</dbReference>
<keyword evidence="3" id="KW-0698">rRNA processing</keyword>
<evidence type="ECO:0008006" key="8">
    <source>
        <dbReference type="Google" id="ProtNLM"/>
    </source>
</evidence>
<reference evidence="6" key="1">
    <citation type="journal article" date="2021" name="Open Biol.">
        <title>Shared evolutionary footprints suggest mitochondrial oxidative damage underlies multiple complex I losses in fungi.</title>
        <authorList>
            <person name="Schikora-Tamarit M.A."/>
            <person name="Marcet-Houben M."/>
            <person name="Nosek J."/>
            <person name="Gabaldon T."/>
        </authorList>
    </citation>
    <scope>NUCLEOTIDE SEQUENCE</scope>
    <source>
        <strain evidence="6">NCAIM Y.01608</strain>
    </source>
</reference>
<feature type="region of interest" description="Disordered" evidence="5">
    <location>
        <begin position="264"/>
        <end position="287"/>
    </location>
</feature>
<feature type="compositionally biased region" description="Acidic residues" evidence="5">
    <location>
        <begin position="271"/>
        <end position="287"/>
    </location>
</feature>
<dbReference type="GO" id="GO:0006364">
    <property type="term" value="P:rRNA processing"/>
    <property type="evidence" value="ECO:0007669"/>
    <property type="project" value="UniProtKB-KW"/>
</dbReference>
<comment type="similarity">
    <text evidence="2">Belongs to the RRP1 family.</text>
</comment>
<dbReference type="PANTHER" id="PTHR13026">
    <property type="entry name" value="NNP-1 PROTEIN NOVEL NUCLEAR PROTEIN 1 NOP52"/>
    <property type="match status" value="1"/>
</dbReference>
<dbReference type="Proteomes" id="UP000788993">
    <property type="component" value="Unassembled WGS sequence"/>
</dbReference>
<dbReference type="GO" id="GO:0030688">
    <property type="term" value="C:preribosome, small subunit precursor"/>
    <property type="evidence" value="ECO:0007669"/>
    <property type="project" value="InterPro"/>
</dbReference>
<dbReference type="AlphaFoldDB" id="A0A9P8T9M1"/>
<evidence type="ECO:0000256" key="3">
    <source>
        <dbReference type="ARBA" id="ARBA00022552"/>
    </source>
</evidence>
<evidence type="ECO:0000256" key="5">
    <source>
        <dbReference type="SAM" id="MobiDB-lite"/>
    </source>
</evidence>
<proteinExistence type="inferred from homology"/>
<dbReference type="PANTHER" id="PTHR13026:SF0">
    <property type="entry name" value="RIBOSOMAL RNA PROCESSING 1B"/>
    <property type="match status" value="1"/>
</dbReference>
<evidence type="ECO:0000313" key="6">
    <source>
        <dbReference type="EMBL" id="KAH3670161.1"/>
    </source>
</evidence>
<gene>
    <name evidence="6" type="ORF">OGATHE_002974</name>
</gene>
<keyword evidence="7" id="KW-1185">Reference proteome</keyword>
<organism evidence="6 7">
    <name type="scientific">Ogataea polymorpha</name>
    <dbReference type="NCBI Taxonomy" id="460523"/>
    <lineage>
        <taxon>Eukaryota</taxon>
        <taxon>Fungi</taxon>
        <taxon>Dikarya</taxon>
        <taxon>Ascomycota</taxon>
        <taxon>Saccharomycotina</taxon>
        <taxon>Pichiomycetes</taxon>
        <taxon>Pichiales</taxon>
        <taxon>Pichiaceae</taxon>
        <taxon>Ogataea</taxon>
    </lineage>
</organism>
<dbReference type="Pfam" id="PF05997">
    <property type="entry name" value="Nop52"/>
    <property type="match status" value="1"/>
</dbReference>
<evidence type="ECO:0000256" key="2">
    <source>
        <dbReference type="ARBA" id="ARBA00006374"/>
    </source>
</evidence>
<protein>
    <recommendedName>
        <fullName evidence="8">Ribosomal RNA-processing protein 1</fullName>
    </recommendedName>
</protein>
<comment type="subcellular location">
    <subcellularLocation>
        <location evidence="1">Nucleus</location>
    </subcellularLocation>
</comment>